<dbReference type="InterPro" id="IPR005651">
    <property type="entry name" value="Trm112-like"/>
</dbReference>
<evidence type="ECO:0000313" key="1">
    <source>
        <dbReference type="EMBL" id="KAB0678120.1"/>
    </source>
</evidence>
<gene>
    <name evidence="1" type="ORF">F6X38_16170</name>
</gene>
<accession>A0A7V7PMF7</accession>
<dbReference type="SUPFAM" id="SSF158997">
    <property type="entry name" value="Trm112p-like"/>
    <property type="match status" value="1"/>
</dbReference>
<reference evidence="1 2" key="1">
    <citation type="submission" date="2019-09" db="EMBL/GenBank/DDBJ databases">
        <title>YIM 132180 draft genome.</title>
        <authorList>
            <person name="Zhang K."/>
        </authorList>
    </citation>
    <scope>NUCLEOTIDE SEQUENCE [LARGE SCALE GENOMIC DNA]</scope>
    <source>
        <strain evidence="1 2">YIM 132180</strain>
    </source>
</reference>
<dbReference type="EMBL" id="VZDO01000014">
    <property type="protein sequence ID" value="KAB0678120.1"/>
    <property type="molecule type" value="Genomic_DNA"/>
</dbReference>
<proteinExistence type="predicted"/>
<protein>
    <submittedName>
        <fullName evidence="1">Trm112 family protein</fullName>
    </submittedName>
</protein>
<sequence>MVIGKDRNGSRVTRAAFDTRALDVLICPLTRASLIYVPESDELVSRQGALAYPIRAGVAILVPSEARRLDGDDKKI</sequence>
<name>A0A7V7PMF7_9HYPH</name>
<dbReference type="Proteomes" id="UP000432089">
    <property type="component" value="Unassembled WGS sequence"/>
</dbReference>
<dbReference type="PANTHER" id="PTHR33505:SF4">
    <property type="entry name" value="PROTEIN PREY, MITOCHONDRIAL"/>
    <property type="match status" value="1"/>
</dbReference>
<dbReference type="Pfam" id="PF03966">
    <property type="entry name" value="Trm112p"/>
    <property type="match status" value="1"/>
</dbReference>
<dbReference type="GO" id="GO:0005829">
    <property type="term" value="C:cytosol"/>
    <property type="evidence" value="ECO:0007669"/>
    <property type="project" value="TreeGrafter"/>
</dbReference>
<organism evidence="1 2">
    <name type="scientific">Plantimonas leprariae</name>
    <dbReference type="NCBI Taxonomy" id="2615207"/>
    <lineage>
        <taxon>Bacteria</taxon>
        <taxon>Pseudomonadati</taxon>
        <taxon>Pseudomonadota</taxon>
        <taxon>Alphaproteobacteria</taxon>
        <taxon>Hyphomicrobiales</taxon>
        <taxon>Aurantimonadaceae</taxon>
        <taxon>Plantimonas</taxon>
    </lineage>
</organism>
<comment type="caution">
    <text evidence="1">The sequence shown here is derived from an EMBL/GenBank/DDBJ whole genome shotgun (WGS) entry which is preliminary data.</text>
</comment>
<evidence type="ECO:0000313" key="2">
    <source>
        <dbReference type="Proteomes" id="UP000432089"/>
    </source>
</evidence>
<keyword evidence="2" id="KW-1185">Reference proteome</keyword>
<dbReference type="PANTHER" id="PTHR33505">
    <property type="entry name" value="ZGC:162634"/>
    <property type="match status" value="1"/>
</dbReference>
<dbReference type="AlphaFoldDB" id="A0A7V7PMF7"/>
<dbReference type="Gene3D" id="2.20.25.10">
    <property type="match status" value="1"/>
</dbReference>